<dbReference type="HAMAP" id="MF_00421">
    <property type="entry name" value="PurQ"/>
    <property type="match status" value="1"/>
</dbReference>
<organism evidence="9 10">
    <name type="scientific">Pyrodictium occultum</name>
    <dbReference type="NCBI Taxonomy" id="2309"/>
    <lineage>
        <taxon>Archaea</taxon>
        <taxon>Thermoproteota</taxon>
        <taxon>Thermoprotei</taxon>
        <taxon>Desulfurococcales</taxon>
        <taxon>Pyrodictiaceae</taxon>
        <taxon>Pyrodictium</taxon>
    </lineage>
</organism>
<feature type="active site" evidence="8">
    <location>
        <position position="192"/>
    </location>
</feature>
<dbReference type="PIRSF" id="PIRSF001586">
    <property type="entry name" value="FGAM_synth_I"/>
    <property type="match status" value="1"/>
</dbReference>
<keyword evidence="10" id="KW-1185">Reference proteome</keyword>
<sequence>MPRVAVVKFPGTNCDEETAYMLREVAGVEAHVVWHTEYSWRSWDATVVPGGFSYGDYGRAGLLASWSPAAEQLREAAAAGSPILGICNGFQVLVEAGILPGALLPNESGRFIARWTRVRVHAPRGPWLLAAEEGMVLEMPIAHAEGRYYHPDPGSLLRDRPWLEYLENPNGSVANIAGLGSQDGAVLGLMPHPERAAHPLQTPRGRGTGGRVLFESIGAALRRGW</sequence>
<comment type="caution">
    <text evidence="9">The sequence shown here is derived from an EMBL/GenBank/DDBJ whole genome shotgun (WGS) entry which is preliminary data.</text>
</comment>
<dbReference type="GO" id="GO:0005524">
    <property type="term" value="F:ATP binding"/>
    <property type="evidence" value="ECO:0007669"/>
    <property type="project" value="UniProtKB-KW"/>
</dbReference>
<dbReference type="RefSeq" id="WP_058370787.1">
    <property type="nucleotide sequence ID" value="NZ_LNTB01000001.1"/>
</dbReference>
<dbReference type="STRING" id="2309.CF15_04885"/>
<dbReference type="GO" id="GO:0004359">
    <property type="term" value="F:glutaminase activity"/>
    <property type="evidence" value="ECO:0007669"/>
    <property type="project" value="UniProtKB-EC"/>
</dbReference>
<dbReference type="NCBIfam" id="TIGR01737">
    <property type="entry name" value="FGAM_synth_I"/>
    <property type="match status" value="1"/>
</dbReference>
<feature type="active site" evidence="8">
    <location>
        <position position="194"/>
    </location>
</feature>
<dbReference type="PROSITE" id="PS51273">
    <property type="entry name" value="GATASE_TYPE_1"/>
    <property type="match status" value="1"/>
</dbReference>
<evidence type="ECO:0000256" key="8">
    <source>
        <dbReference type="HAMAP-Rule" id="MF_00421"/>
    </source>
</evidence>
<dbReference type="EC" id="3.5.1.2" evidence="8"/>
<evidence type="ECO:0000256" key="2">
    <source>
        <dbReference type="ARBA" id="ARBA00022598"/>
    </source>
</evidence>
<protein>
    <recommendedName>
        <fullName evidence="8">Phosphoribosylformylglycinamidine synthase subunit PurQ</fullName>
        <shortName evidence="8">FGAM synthase</shortName>
        <ecNumber evidence="8">6.3.5.3</ecNumber>
    </recommendedName>
    <alternativeName>
        <fullName evidence="8">Formylglycinamide ribonucleotide amidotransferase subunit I</fullName>
        <shortName evidence="8">FGAR amidotransferase I</shortName>
        <shortName evidence="8">FGAR-AT I</shortName>
    </alternativeName>
    <alternativeName>
        <fullName evidence="8">Glutaminase PurQ</fullName>
        <ecNumber evidence="8">3.5.1.2</ecNumber>
    </alternativeName>
    <alternativeName>
        <fullName evidence="8">Phosphoribosylformylglycinamidine synthase subunit I</fullName>
    </alternativeName>
</protein>
<comment type="pathway">
    <text evidence="8">Purine metabolism; IMP biosynthesis via de novo pathway; 5-amino-1-(5-phospho-D-ribosyl)imidazole from N(2)-formyl-N(1)-(5-phospho-D-ribosyl)glycinamide: step 1/2.</text>
</comment>
<dbReference type="InterPro" id="IPR010075">
    <property type="entry name" value="PRibForGlyAmidine_synth_PurQ"/>
</dbReference>
<dbReference type="GO" id="GO:0005737">
    <property type="term" value="C:cytoplasm"/>
    <property type="evidence" value="ECO:0007669"/>
    <property type="project" value="UniProtKB-SubCell"/>
</dbReference>
<dbReference type="AlphaFoldDB" id="A0A0V8RVM9"/>
<feature type="active site" description="Nucleophile" evidence="8">
    <location>
        <position position="87"/>
    </location>
</feature>
<evidence type="ECO:0000256" key="1">
    <source>
        <dbReference type="ARBA" id="ARBA00022490"/>
    </source>
</evidence>
<keyword evidence="7 8" id="KW-0315">Glutamine amidotransferase</keyword>
<accession>A0A0V8RVM9</accession>
<comment type="catalytic activity">
    <reaction evidence="8">
        <text>N(2)-formyl-N(1)-(5-phospho-beta-D-ribosyl)glycinamide + L-glutamine + ATP + H2O = 2-formamido-N(1)-(5-O-phospho-beta-D-ribosyl)acetamidine + L-glutamate + ADP + phosphate + H(+)</text>
        <dbReference type="Rhea" id="RHEA:17129"/>
        <dbReference type="ChEBI" id="CHEBI:15377"/>
        <dbReference type="ChEBI" id="CHEBI:15378"/>
        <dbReference type="ChEBI" id="CHEBI:29985"/>
        <dbReference type="ChEBI" id="CHEBI:30616"/>
        <dbReference type="ChEBI" id="CHEBI:43474"/>
        <dbReference type="ChEBI" id="CHEBI:58359"/>
        <dbReference type="ChEBI" id="CHEBI:147286"/>
        <dbReference type="ChEBI" id="CHEBI:147287"/>
        <dbReference type="ChEBI" id="CHEBI:456216"/>
        <dbReference type="EC" id="6.3.5.3"/>
    </reaction>
</comment>
<dbReference type="EMBL" id="LNTB01000001">
    <property type="protein sequence ID" value="KSW12108.1"/>
    <property type="molecule type" value="Genomic_DNA"/>
</dbReference>
<evidence type="ECO:0000256" key="7">
    <source>
        <dbReference type="ARBA" id="ARBA00022962"/>
    </source>
</evidence>
<evidence type="ECO:0000256" key="5">
    <source>
        <dbReference type="ARBA" id="ARBA00022801"/>
    </source>
</evidence>
<keyword evidence="2 8" id="KW-0436">Ligase</keyword>
<keyword evidence="3 8" id="KW-0547">Nucleotide-binding</keyword>
<dbReference type="SUPFAM" id="SSF52317">
    <property type="entry name" value="Class I glutamine amidotransferase-like"/>
    <property type="match status" value="1"/>
</dbReference>
<name>A0A0V8RVM9_PYROC</name>
<evidence type="ECO:0000313" key="10">
    <source>
        <dbReference type="Proteomes" id="UP000053352"/>
    </source>
</evidence>
<keyword evidence="5 8" id="KW-0378">Hydrolase</keyword>
<comment type="subunit">
    <text evidence="8">Part of the FGAM synthase complex composed of 1 PurL, 1 PurQ and 2 PurS subunits.</text>
</comment>
<dbReference type="EC" id="6.3.5.3" evidence="8"/>
<keyword evidence="4 8" id="KW-0658">Purine biosynthesis</keyword>
<reference evidence="9 10" key="1">
    <citation type="submission" date="2015-11" db="EMBL/GenBank/DDBJ databases">
        <title>Genome sequence of Pyrodictium occultum PL-19, a marine hyperthermophilic archaeon isolated from Volcano, Italy.</title>
        <authorList>
            <person name="Utturkar S."/>
            <person name="Huber H."/>
            <person name="Leptihn S."/>
            <person name="Brown S."/>
            <person name="Stetter K.O."/>
            <person name="Podar M."/>
        </authorList>
    </citation>
    <scope>NUCLEOTIDE SEQUENCE [LARGE SCALE GENOMIC DNA]</scope>
    <source>
        <strain evidence="9 10">PL-19</strain>
    </source>
</reference>
<dbReference type="PANTHER" id="PTHR47552">
    <property type="entry name" value="PHOSPHORIBOSYLFORMYLGLYCINAMIDINE SYNTHASE SUBUNIT PURQ"/>
    <property type="match status" value="1"/>
</dbReference>
<keyword evidence="6 8" id="KW-0067">ATP-binding</keyword>
<comment type="subcellular location">
    <subcellularLocation>
        <location evidence="8">Cytoplasm</location>
    </subcellularLocation>
</comment>
<evidence type="ECO:0000256" key="4">
    <source>
        <dbReference type="ARBA" id="ARBA00022755"/>
    </source>
</evidence>
<comment type="function">
    <text evidence="8">Part of the phosphoribosylformylglycinamidine synthase complex involved in the purines biosynthetic pathway. Catalyzes the ATP-dependent conversion of formylglycinamide ribonucleotide (FGAR) and glutamine to yield formylglycinamidine ribonucleotide (FGAM) and glutamate. The FGAM synthase complex is composed of three subunits. PurQ produces an ammonia molecule by converting glutamine to glutamate. PurL transfers the ammonia molecule to FGAR to form FGAM in an ATP-dependent manner. PurS interacts with PurQ and PurL and is thought to assist in the transfer of the ammonia molecule from PurQ to PurL.</text>
</comment>
<dbReference type="Gene3D" id="3.40.50.880">
    <property type="match status" value="1"/>
</dbReference>
<dbReference type="NCBIfam" id="NF002957">
    <property type="entry name" value="PRK03619.1"/>
    <property type="match status" value="1"/>
</dbReference>
<proteinExistence type="inferred from homology"/>
<dbReference type="SMART" id="SM01211">
    <property type="entry name" value="GATase_5"/>
    <property type="match status" value="1"/>
</dbReference>
<dbReference type="Proteomes" id="UP000053352">
    <property type="component" value="Unassembled WGS sequence"/>
</dbReference>
<dbReference type="GO" id="GO:0004642">
    <property type="term" value="F:phosphoribosylformylglycinamidine synthase activity"/>
    <property type="evidence" value="ECO:0007669"/>
    <property type="project" value="UniProtKB-UniRule"/>
</dbReference>
<comment type="catalytic activity">
    <reaction evidence="8">
        <text>L-glutamine + H2O = L-glutamate + NH4(+)</text>
        <dbReference type="Rhea" id="RHEA:15889"/>
        <dbReference type="ChEBI" id="CHEBI:15377"/>
        <dbReference type="ChEBI" id="CHEBI:28938"/>
        <dbReference type="ChEBI" id="CHEBI:29985"/>
        <dbReference type="ChEBI" id="CHEBI:58359"/>
        <dbReference type="EC" id="3.5.1.2"/>
    </reaction>
</comment>
<dbReference type="GO" id="GO:0006189">
    <property type="term" value="P:'de novo' IMP biosynthetic process"/>
    <property type="evidence" value="ECO:0007669"/>
    <property type="project" value="UniProtKB-UniRule"/>
</dbReference>
<evidence type="ECO:0000256" key="6">
    <source>
        <dbReference type="ARBA" id="ARBA00022840"/>
    </source>
</evidence>
<dbReference type="PANTHER" id="PTHR47552:SF1">
    <property type="entry name" value="PHOSPHORIBOSYLFORMYLGLYCINAMIDINE SYNTHASE SUBUNIT PURQ"/>
    <property type="match status" value="1"/>
</dbReference>
<dbReference type="InterPro" id="IPR029062">
    <property type="entry name" value="Class_I_gatase-like"/>
</dbReference>
<evidence type="ECO:0000313" key="9">
    <source>
        <dbReference type="EMBL" id="KSW12108.1"/>
    </source>
</evidence>
<dbReference type="Pfam" id="PF13507">
    <property type="entry name" value="GATase_5"/>
    <property type="match status" value="1"/>
</dbReference>
<dbReference type="OrthoDB" id="6486at2157"/>
<evidence type="ECO:0000256" key="3">
    <source>
        <dbReference type="ARBA" id="ARBA00022741"/>
    </source>
</evidence>
<dbReference type="UniPathway" id="UPA00074">
    <property type="reaction ID" value="UER00128"/>
</dbReference>
<gene>
    <name evidence="8" type="primary">purQ</name>
    <name evidence="9" type="ORF">CF15_04885</name>
</gene>
<keyword evidence="1 8" id="KW-0963">Cytoplasm</keyword>